<proteinExistence type="predicted"/>
<keyword evidence="7" id="KW-0804">Transcription</keyword>
<feature type="compositionally biased region" description="Basic and acidic residues" evidence="9">
    <location>
        <begin position="604"/>
        <end position="666"/>
    </location>
</feature>
<feature type="compositionally biased region" description="Basic and acidic residues" evidence="9">
    <location>
        <begin position="2472"/>
        <end position="2504"/>
    </location>
</feature>
<dbReference type="PROSITE" id="PS50917">
    <property type="entry name" value="SPOC"/>
    <property type="match status" value="1"/>
</dbReference>
<organism evidence="11 12">
    <name type="scientific">Dendroctonus ponderosae</name>
    <name type="common">Mountain pine beetle</name>
    <dbReference type="NCBI Taxonomy" id="77166"/>
    <lineage>
        <taxon>Eukaryota</taxon>
        <taxon>Metazoa</taxon>
        <taxon>Ecdysozoa</taxon>
        <taxon>Arthropoda</taxon>
        <taxon>Hexapoda</taxon>
        <taxon>Insecta</taxon>
        <taxon>Pterygota</taxon>
        <taxon>Neoptera</taxon>
        <taxon>Endopterygota</taxon>
        <taxon>Coleoptera</taxon>
        <taxon>Polyphaga</taxon>
        <taxon>Cucujiformia</taxon>
        <taxon>Curculionidae</taxon>
        <taxon>Scolytinae</taxon>
        <taxon>Dendroctonus</taxon>
    </lineage>
</organism>
<feature type="compositionally biased region" description="Basic and acidic residues" evidence="9">
    <location>
        <begin position="2531"/>
        <end position="2542"/>
    </location>
</feature>
<feature type="region of interest" description="Disordered" evidence="9">
    <location>
        <begin position="698"/>
        <end position="950"/>
    </location>
</feature>
<feature type="compositionally biased region" description="Polar residues" evidence="9">
    <location>
        <begin position="1502"/>
        <end position="1522"/>
    </location>
</feature>
<feature type="compositionally biased region" description="Low complexity" evidence="9">
    <location>
        <begin position="1361"/>
        <end position="1373"/>
    </location>
</feature>
<feature type="compositionally biased region" description="Low complexity" evidence="9">
    <location>
        <begin position="320"/>
        <end position="331"/>
    </location>
</feature>
<dbReference type="EnsemblMetazoa" id="XM_019914558.1">
    <property type="protein sequence ID" value="XP_019770117.1"/>
    <property type="gene ID" value="LOC109544418"/>
</dbReference>
<feature type="compositionally biased region" description="Basic residues" evidence="9">
    <location>
        <begin position="1238"/>
        <end position="1253"/>
    </location>
</feature>
<dbReference type="SUPFAM" id="SSF100939">
    <property type="entry name" value="SPOC domain-like"/>
    <property type="match status" value="1"/>
</dbReference>
<feature type="region of interest" description="Disordered" evidence="9">
    <location>
        <begin position="27"/>
        <end position="96"/>
    </location>
</feature>
<feature type="compositionally biased region" description="Polar residues" evidence="9">
    <location>
        <begin position="1534"/>
        <end position="1547"/>
    </location>
</feature>
<evidence type="ECO:0000256" key="4">
    <source>
        <dbReference type="ARBA" id="ARBA00022884"/>
    </source>
</evidence>
<accession>A0AAR5QA65</accession>
<evidence type="ECO:0000256" key="1">
    <source>
        <dbReference type="ARBA" id="ARBA00004123"/>
    </source>
</evidence>
<feature type="compositionally biased region" description="Basic and acidic residues" evidence="9">
    <location>
        <begin position="1055"/>
        <end position="1069"/>
    </location>
</feature>
<dbReference type="InterPro" id="IPR016194">
    <property type="entry name" value="SPOC-like_C_dom_sf"/>
</dbReference>
<dbReference type="PANTHER" id="PTHR47246:SF1">
    <property type="entry name" value="MUCIN-19"/>
    <property type="match status" value="1"/>
</dbReference>
<feature type="region of interest" description="Disordered" evidence="9">
    <location>
        <begin position="228"/>
        <end position="666"/>
    </location>
</feature>
<evidence type="ECO:0000256" key="8">
    <source>
        <dbReference type="ARBA" id="ARBA00023242"/>
    </source>
</evidence>
<evidence type="ECO:0000259" key="10">
    <source>
        <dbReference type="PROSITE" id="PS50917"/>
    </source>
</evidence>
<dbReference type="GO" id="GO:0005634">
    <property type="term" value="C:nucleus"/>
    <property type="evidence" value="ECO:0007669"/>
    <property type="project" value="UniProtKB-SubCell"/>
</dbReference>
<feature type="compositionally biased region" description="Basic and acidic residues" evidence="9">
    <location>
        <begin position="2178"/>
        <end position="2195"/>
    </location>
</feature>
<dbReference type="Gene3D" id="2.40.290.10">
    <property type="match status" value="1"/>
</dbReference>
<feature type="region of interest" description="Disordered" evidence="9">
    <location>
        <begin position="2176"/>
        <end position="2634"/>
    </location>
</feature>
<feature type="region of interest" description="Disordered" evidence="9">
    <location>
        <begin position="2070"/>
        <end position="2094"/>
    </location>
</feature>
<sequence length="3431" mass="383916">MMLPLPKWAAQVRALVEFQRGTISVSGIKGQKEHANPLASPPPAATSPRISQHHAPRPPSPLLHVPPPASPPPRPPSMSSNSSDSDGVTGSPSLEERIKSLDEKYEKWSGSRAFSATGNDPLALLDASLEKFRSRHKLLEIQDLKEVQPSEIVKSVMAKRSVFDEDLKRLESVGEKYEPKDFGLFCRLPAISTQPISLSSAVSNPNTTALVAVVASSLKLSTSVSTQLPKTPTMLSPRSSGTPLPISASRGLQYPFPSHPPMPMSPAPTTSPIVTSFSTPPVTTLSTSVTVRNPSLGENRLKSTVNVPGESRTSSVKNRSVAPVVSDVSSAGKPKPSEKISLRRNSCSTSPRADVKTRRNSDTSARRIEDGEKSKIEEQKLVDKTKEEFEKHRKEQEEKERLENERIEKEKLERERREKERLERESELDKQRLEEDRLEKERIQREAIERERAKEQETERERIRQEKEAIARLEKESQEKEKLERERVEADKREKEEYLRREREERENQEREERDLKEKLERELKESERREKEEREQKAKEDHRSAKEKERRRSEDRVNNRNKDSDNHHERSSKHRENHSELKHRENNTHPSEKHQQENQPSTKESKDIKSTRDDSLRKDNANQDLQRREVYQENVNKHENSKAQFERDAERRKESIKENRDNNIHDRVKYLNNDVSDRAILETRHMSLDLDLKNQVEVNKDPNRRKERNNSLPTHVGIKRRISVQDGLEMPEDAKRSKLSEFKRVSERRDSRDSIKSDDRSKKPKHKNNSMPNYDKHSSSKEGEDKRKDKDREDKHKHRHKLEKQKSKSKSKEKEGRELHQSPVEAPANNISMNDKDFLATFNLRSNEEIEQEKQEKQKREALREKRNKDTTDADKRSEEKKSEDRTKKDKPASLEIKDLLRSPQEDKQRFDKIHKKDRIRKLTNSSDSDSDEPKKHSIFDIVDDGPPYISMYDKVKARSCKNMQKQEEEKRQEKIKAKFSQLKLSRARREEKKRSNSWDEDSDSDKDTEIKCRRGRKLLDSSDESEDHKTSYKQKDNIYSDSDNSLRHSFRHIKMEQTETTDEDIKVKQQPLRCSKSKITSDSSEEDYQRHPTNNKLPSIDYHENATDKPKASLFENDTEGELEIKPEKLTSVKTELERLVKKERRNSKFQEFTSPEQQSFDVLHSQSSEVKIDRFNSRSLFDNTSDDDFPEVKKEKSEKREKKHKKKQKKQKHSLSNEESGKLEFESESPGAQERKHHDKKKDHSKKDRKRDKLKDSRDKPKKAKKSKSENKSETKRDGKMENIFGSLSEDSEAGIKLQKPEFRPDEFRPDENAQPAQLYNNDSDKEQLKIQEEKDREAEHKKRKEKKRREKERRFQEAAAEAAAAAAEEPPNSNDNSMDFADMCKQLEANIKDDAPEGNYNTEISSSNLETSDTFNEADKDVKKEKEDRKEGKEKKKKRKKSKDEKRHHHHHHHHEKNKVKTPEVKHEISESPLIINLSDIKIEPGVATEREVPSTPPSSHSQSLPNLDDIQSPTTEKSPPKFDKVVVNPNVNSLQNSNLGTSKSKRDKQSKIPGFGTEIDEVIHENAVKSISGIIKPEVKVEEPLVQTDVTEELLADSSQDKTRVVISQEETEDAVAALLGESFGGCQFEERYDEDITVTTELVVPELVEEPNVQDDEEMRKAVQSLEVEGEISKPDTPQSEHELQIDTDTEEPDESTQAAVQTAKTVELFQNTKKIPAAIPVCSGSNKVTSPLAFKSLSSPPSLSPIKSEPSSEADQKPMKPAECINVLVEREQQPQQTVISQTWSGERKEVVLSKPVLAENPTAKPAITVVDVPAQSQVVQPQIKQFVAAPPTIKINEPLYPPLAKLSPLVNQKTITTAPSVVQPSTSSVVAIQQSRHNLPARLPDPTCKPVASEASNSPALSRLPITPVIVTKPLQPATIYLPQPIVAHSSEPPKLISTAELRQERPRMIFHPSGMQPYKAFAPGQPARMLVQGDIRHFPPNAHFVPSRQINPSAYGQYMGLHSPPPFVPLQLLKKESQIRTEPDSKPADQHANSNSIKTTAAVTAPHLILTDIRSAPNSLAVKSPPPVTSKAIVIPPSSPRRSPSTLAVINAEAPSVSGAASSSPERRSPSVLVADIPAPAESVPEIDTLQVPAVQNRTSSPSPVLVPNPEPIVAVHLPVSKIPTEVSAADKEQAPAVKPEKDLMEVPKAQPPPQLDAAKPRPELGESTPCPSPAKDPTVKAEEPTTVPRTTQKDPEVQPANLAAHALAEKVTKEQETLEAKEDNEFWSAKDSVNIESVIQTLGSADEMSDSDHNQTAAEPKSSKKEPEPVELAEHDDDASVADMKVDEDAENEPADIENDPKTETSVTRSSARRGRGGRPRANNKVAKPTLERGGIQTRRGKQKEAAQGAAAVPNIKRGRGGKVRSERKSSKSESESTTNDVYEFREDSDDCNKEQRPRLVLTIKSTTSSTSNAQTTTIVKEITKDGAKEIGKEVKDTVQPKVKEKDSAKEVQEAFHSPPNPEPKDEFTSPQTSNTRKSRRLAEKDVFRNTVDDTIEDVIKNTPLTRAAANQRRSGRQQKKLPVVVQEPDPPRKSPRGRKPNRRVSESTENSSSEDLKEENTKPVAAAPLPPAPIAVPSKPKVEVATTKPVEPIPPEATKEKKVDHCSLKTVMLKRFKGEMNANKPEPTKLIDPVTGMLIPMRESEEGKYIPLPGTLLADKKPNAVPSVVSDLCLEAKANDNAKMQPSVIAQSHPVTVVQQSTPKIHTLKAHVLNSQAAKAVVTDLAPSNKTSVLHNPVSQPRDNVLQFASPSSIMGTKCSTPVHIAKCGTPGSSSVPAAANLQGGVGPLSPRPGAPVAEVKPQVKAPMHSPGQDLKLVNERHLLQARDHLTEHDVHPLNSHLDFVKQQAKSANKVMSKPVHSNLLQQHMPAQISNHPVSKALRNEQIHHGKGVIENSKIDVNMPMMLGRPNLSPSGQQPRLSGGLPVPTYEASLMADARAYYNRSSPPPAHQNSPHSPKGEPLTHFPALRPNLIQTHYIHPQHMMYQQFLRQQQHFQRTVNMEKPGEDGEDTSVSLALSGRGAAVPHHSPHNRATESPAIGQVYNPLTTRLPPYHPGTRFFEPQQPAEPPPAHRPLTSHDRAGLAHIPQLASSDRSLASHGPPHSSAHLISDRPTGIIQARPHSTTHLGAGERSQPSPYGAELSGLVNTNLGASGTLMGPAKHMGPDSPVGQRLGNLIAGPAKLIGADAPLTQRIIRMSTPPSPTPASQNLYEALEPYVMKWQGLLALKTDQAAVQMYLISGNEEVAKSSLPKNEDGSTPPLRIFQRMRMEPMQIEGVVRKMQTEKEHCILVALPCGLNTEDVLKQSQNLITLINYLQQKQAAGIINVAYPGTTHPPAYVVHIFPSSDFVNQNLRRLAPTLLDRIVANDTSHLLIVITTV</sequence>
<feature type="compositionally biased region" description="Basic residues" evidence="9">
    <location>
        <begin position="2584"/>
        <end position="2593"/>
    </location>
</feature>
<feature type="compositionally biased region" description="Basic residues" evidence="9">
    <location>
        <begin position="1345"/>
        <end position="1355"/>
    </location>
</feature>
<keyword evidence="3" id="KW-0964">Secreted</keyword>
<feature type="compositionally biased region" description="Basic and acidic residues" evidence="9">
    <location>
        <begin position="1218"/>
        <end position="1228"/>
    </location>
</feature>
<feature type="compositionally biased region" description="Acidic residues" evidence="9">
    <location>
        <begin position="2319"/>
        <end position="2348"/>
    </location>
</feature>
<feature type="compositionally biased region" description="Basic and acidic residues" evidence="9">
    <location>
        <begin position="2414"/>
        <end position="2425"/>
    </location>
</feature>
<feature type="region of interest" description="Disordered" evidence="9">
    <location>
        <begin position="962"/>
        <end position="1106"/>
    </location>
</feature>
<feature type="compositionally biased region" description="Basic and acidic residues" evidence="9">
    <location>
        <begin position="2433"/>
        <end position="2448"/>
    </location>
</feature>
<keyword evidence="4" id="KW-0694">RNA-binding</keyword>
<feature type="compositionally biased region" description="Pro residues" evidence="9">
    <location>
        <begin position="57"/>
        <end position="76"/>
    </location>
</feature>
<evidence type="ECO:0000256" key="2">
    <source>
        <dbReference type="ARBA" id="ARBA00004613"/>
    </source>
</evidence>
<feature type="compositionally biased region" description="Basic and acidic residues" evidence="9">
    <location>
        <begin position="1326"/>
        <end position="1344"/>
    </location>
</feature>
<feature type="compositionally biased region" description="Basic and acidic residues" evidence="9">
    <location>
        <begin position="1193"/>
        <end position="1203"/>
    </location>
</feature>
<dbReference type="Proteomes" id="UP000019118">
    <property type="component" value="Unassembled WGS sequence"/>
</dbReference>
<feature type="compositionally biased region" description="Basic residues" evidence="9">
    <location>
        <begin position="1204"/>
        <end position="1216"/>
    </location>
</feature>
<feature type="compositionally biased region" description="Acidic residues" evidence="9">
    <location>
        <begin position="1692"/>
        <end position="1701"/>
    </location>
</feature>
<feature type="compositionally biased region" description="Basic and acidic residues" evidence="9">
    <location>
        <begin position="847"/>
        <end position="913"/>
    </location>
</feature>
<dbReference type="PANTHER" id="PTHR47246">
    <property type="entry name" value="MUCIN-19"/>
    <property type="match status" value="1"/>
</dbReference>
<dbReference type="KEGG" id="dpa:109544418"/>
<keyword evidence="12" id="KW-1185">Reference proteome</keyword>
<feature type="compositionally biased region" description="Basic and acidic residues" evidence="9">
    <location>
        <begin position="775"/>
        <end position="795"/>
    </location>
</feature>
<keyword evidence="6" id="KW-0175">Coiled coil</keyword>
<feature type="compositionally biased region" description="Basic and acidic residues" evidence="9">
    <location>
        <begin position="1302"/>
        <end position="1315"/>
    </location>
</feature>
<protein>
    <recommendedName>
        <fullName evidence="10">SPOC domain-containing protein</fullName>
    </recommendedName>
</protein>
<feature type="compositionally biased region" description="Basic and acidic residues" evidence="9">
    <location>
        <begin position="353"/>
        <end position="570"/>
    </location>
</feature>
<feature type="region of interest" description="Disordered" evidence="9">
    <location>
        <begin position="1659"/>
        <end position="1703"/>
    </location>
</feature>
<feature type="region of interest" description="Disordered" evidence="9">
    <location>
        <begin position="1743"/>
        <end position="1766"/>
    </location>
</feature>
<feature type="compositionally biased region" description="Pro residues" evidence="9">
    <location>
        <begin position="257"/>
        <end position="266"/>
    </location>
</feature>
<evidence type="ECO:0000256" key="9">
    <source>
        <dbReference type="SAM" id="MobiDB-lite"/>
    </source>
</evidence>
<feature type="compositionally biased region" description="Basic and acidic residues" evidence="9">
    <location>
        <begin position="989"/>
        <end position="999"/>
    </location>
</feature>
<dbReference type="InterPro" id="IPR012921">
    <property type="entry name" value="SPOC_C"/>
</dbReference>
<evidence type="ECO:0000256" key="5">
    <source>
        <dbReference type="ARBA" id="ARBA00023015"/>
    </source>
</evidence>
<dbReference type="CDD" id="cd21543">
    <property type="entry name" value="SPOC_SHARP"/>
    <property type="match status" value="1"/>
</dbReference>
<feature type="compositionally biased region" description="Low complexity" evidence="9">
    <location>
        <begin position="2456"/>
        <end position="2468"/>
    </location>
</feature>
<feature type="compositionally biased region" description="Basic and acidic residues" evidence="9">
    <location>
        <begin position="1421"/>
        <end position="1438"/>
    </location>
</feature>
<evidence type="ECO:0000256" key="7">
    <source>
        <dbReference type="ARBA" id="ARBA00023163"/>
    </source>
</evidence>
<feature type="compositionally biased region" description="Basic and acidic residues" evidence="9">
    <location>
        <begin position="2257"/>
        <end position="2274"/>
    </location>
</feature>
<evidence type="ECO:0000256" key="6">
    <source>
        <dbReference type="ARBA" id="ARBA00023054"/>
    </source>
</evidence>
<reference evidence="12" key="1">
    <citation type="journal article" date="2013" name="Genome Biol.">
        <title>Draft genome of the mountain pine beetle, Dendroctonus ponderosae Hopkins, a major forest pest.</title>
        <authorList>
            <person name="Keeling C.I."/>
            <person name="Yuen M.M."/>
            <person name="Liao N.Y."/>
            <person name="Docking T.R."/>
            <person name="Chan S.K."/>
            <person name="Taylor G.A."/>
            <person name="Palmquist D.L."/>
            <person name="Jackman S.D."/>
            <person name="Nguyen A."/>
            <person name="Li M."/>
            <person name="Henderson H."/>
            <person name="Janes J.K."/>
            <person name="Zhao Y."/>
            <person name="Pandoh P."/>
            <person name="Moore R."/>
            <person name="Sperling F.A."/>
            <person name="Huber D.P."/>
            <person name="Birol I."/>
            <person name="Jones S.J."/>
            <person name="Bohlmann J."/>
        </authorList>
    </citation>
    <scope>NUCLEOTIDE SEQUENCE</scope>
</reference>
<evidence type="ECO:0000313" key="12">
    <source>
        <dbReference type="Proteomes" id="UP000019118"/>
    </source>
</evidence>
<dbReference type="Pfam" id="PF07744">
    <property type="entry name" value="SPOC"/>
    <property type="match status" value="1"/>
</dbReference>
<feature type="compositionally biased region" description="Basic and acidic residues" evidence="9">
    <location>
        <begin position="966"/>
        <end position="978"/>
    </location>
</feature>
<feature type="compositionally biased region" description="Polar residues" evidence="9">
    <location>
        <begin position="228"/>
        <end position="242"/>
    </location>
</feature>
<feature type="region of interest" description="Disordered" evidence="9">
    <location>
        <begin position="1145"/>
        <end position="1557"/>
    </location>
</feature>
<feature type="compositionally biased region" description="Basic and acidic residues" evidence="9">
    <location>
        <begin position="733"/>
        <end position="762"/>
    </location>
</feature>
<dbReference type="InterPro" id="IPR010912">
    <property type="entry name" value="SPOC_met"/>
</dbReference>
<keyword evidence="8" id="KW-0539">Nucleus</keyword>
<feature type="compositionally biased region" description="Basic and acidic residues" evidence="9">
    <location>
        <begin position="805"/>
        <end position="821"/>
    </location>
</feature>
<feature type="compositionally biased region" description="Basic and acidic residues" evidence="9">
    <location>
        <begin position="1677"/>
        <end position="1691"/>
    </location>
</feature>
<dbReference type="GeneID" id="109544418"/>
<feature type="domain" description="SPOC" evidence="10">
    <location>
        <begin position="3262"/>
        <end position="3430"/>
    </location>
</feature>
<reference evidence="11" key="2">
    <citation type="submission" date="2024-08" db="UniProtKB">
        <authorList>
            <consortium name="EnsemblMetazoa"/>
        </authorList>
    </citation>
    <scope>IDENTIFICATION</scope>
</reference>
<evidence type="ECO:0000256" key="3">
    <source>
        <dbReference type="ARBA" id="ARBA00022525"/>
    </source>
</evidence>
<feature type="compositionally biased region" description="Polar residues" evidence="9">
    <location>
        <begin position="2284"/>
        <end position="2293"/>
    </location>
</feature>
<feature type="compositionally biased region" description="Basic and acidic residues" evidence="9">
    <location>
        <begin position="578"/>
        <end position="597"/>
    </location>
</feature>
<name>A0AAR5QA65_DENPD</name>
<comment type="subcellular location">
    <subcellularLocation>
        <location evidence="1">Nucleus</location>
    </subcellularLocation>
    <subcellularLocation>
        <location evidence="2">Secreted</location>
    </subcellularLocation>
</comment>
<feature type="compositionally biased region" description="Basic and acidic residues" evidence="9">
    <location>
        <begin position="1007"/>
        <end position="1040"/>
    </location>
</feature>
<feature type="compositionally biased region" description="Basic and acidic residues" evidence="9">
    <location>
        <begin position="1463"/>
        <end position="1474"/>
    </location>
</feature>
<feature type="region of interest" description="Disordered" evidence="9">
    <location>
        <begin position="3071"/>
        <end position="3130"/>
    </location>
</feature>
<dbReference type="GO" id="GO:0003723">
    <property type="term" value="F:RNA binding"/>
    <property type="evidence" value="ECO:0007669"/>
    <property type="project" value="UniProtKB-KW"/>
</dbReference>
<keyword evidence="5" id="KW-0805">Transcription regulation</keyword>
<feature type="compositionally biased region" description="Basic and acidic residues" evidence="9">
    <location>
        <begin position="1270"/>
        <end position="1284"/>
    </location>
</feature>
<feature type="compositionally biased region" description="Low complexity" evidence="9">
    <location>
        <begin position="267"/>
        <end position="291"/>
    </location>
</feature>
<feature type="compositionally biased region" description="Polar residues" evidence="9">
    <location>
        <begin position="1403"/>
        <end position="1419"/>
    </location>
</feature>
<feature type="compositionally biased region" description="Polar residues" evidence="9">
    <location>
        <begin position="302"/>
        <end position="318"/>
    </location>
</feature>
<feature type="compositionally biased region" description="Basic residues" evidence="9">
    <location>
        <begin position="1439"/>
        <end position="1462"/>
    </location>
</feature>
<feature type="compositionally biased region" description="Low complexity" evidence="9">
    <location>
        <begin position="1743"/>
        <end position="1758"/>
    </location>
</feature>
<evidence type="ECO:0000313" key="11">
    <source>
        <dbReference type="EnsemblMetazoa" id="XP_019770117.1"/>
    </source>
</evidence>
<dbReference type="FunFam" id="2.40.290.10:FF:000002">
    <property type="entry name" value="Spen family transcriptional repressor"/>
    <property type="match status" value="1"/>
</dbReference>
<feature type="compositionally biased region" description="Basic residues" evidence="9">
    <location>
        <begin position="914"/>
        <end position="923"/>
    </location>
</feature>
<dbReference type="GO" id="GO:0005576">
    <property type="term" value="C:extracellular region"/>
    <property type="evidence" value="ECO:0007669"/>
    <property type="project" value="UniProtKB-SubCell"/>
</dbReference>
<feature type="region of interest" description="Disordered" evidence="9">
    <location>
        <begin position="2993"/>
        <end position="3016"/>
    </location>
</feature>
<feature type="compositionally biased region" description="Polar residues" evidence="9">
    <location>
        <begin position="1152"/>
        <end position="1172"/>
    </location>
</feature>